<sequence>MPELLLELFSEEVPARMQRKAADDLRQLVTDALVAEGLVYEGARGFATPRRLALSVQGLPGRQPDRREERKGPRVGAPEKAIEGFLGSLGGLTLNDCETREDKKGAYYVAVIERPGRAAEEIVAELVPDVIRKFPWPKSMRWGTGDLRWVRPLHSILCVFDGETVPLEIAGIVSGRTTYGHRFMAPEPLEAARLDDYEPALKAARVVLDSQERAEAIRNGARNLAFAQSLELIEDEALIAENAGLAEWPVTLMGRFDEAFLAVPPEVIVTALKAHQKCFALNDPDRTAPFGGAALSNRYILVSNLEARDGGRKIVEGNDRVIAARLSDARFFWDTDRATPLQEMTGALAAVRFHEELGSMAQKVARVETLAGEIAGAIGADPEKAMLAARLCKADLVSGMVGEFPELQGLMGRYYALEQGIDAEVADAVAEHYRPQGPSDALPLSAVAQAVAIADKLDTLVGFWAIGEKPTGSKDPYALRRAALGIIRIVLEGGLRLRLLPLATAHEGVPAGEGGRDALAADLLDFFADRLKVYLRDQGARHDLIDAVFALGGQDDLLMIVRRVEALGRFLETEDGANLLAGVKRAGNILRIEEKKDGRSHDGAPDPALFAQDEERALASAIDEAETRAADAVAAEDFEAAMAAIATLRSPVDAFFDAVTVNADDEALRDNRLRLLSRIRAATRAVAEFSRIEG</sequence>
<dbReference type="Pfam" id="PF05746">
    <property type="entry name" value="DALR_1"/>
    <property type="match status" value="1"/>
</dbReference>
<feature type="domain" description="DALR anticodon binding" evidence="12">
    <location>
        <begin position="583"/>
        <end position="680"/>
    </location>
</feature>
<evidence type="ECO:0000256" key="10">
    <source>
        <dbReference type="ARBA" id="ARBA00047937"/>
    </source>
</evidence>
<evidence type="ECO:0000256" key="5">
    <source>
        <dbReference type="ARBA" id="ARBA00022598"/>
    </source>
</evidence>
<keyword evidence="14" id="KW-1185">Reference proteome</keyword>
<dbReference type="KEGG" id="kmn:HW532_04855"/>
<evidence type="ECO:0000256" key="8">
    <source>
        <dbReference type="ARBA" id="ARBA00022917"/>
    </source>
</evidence>
<name>A0A7S8C2B9_9HYPH</name>
<keyword evidence="5 11" id="KW-0436">Ligase</keyword>
<evidence type="ECO:0000256" key="9">
    <source>
        <dbReference type="ARBA" id="ARBA00023146"/>
    </source>
</evidence>
<dbReference type="RefSeq" id="WP_213163325.1">
    <property type="nucleotide sequence ID" value="NZ_CP058214.1"/>
</dbReference>
<dbReference type="AlphaFoldDB" id="A0A7S8C2B9"/>
<dbReference type="Proteomes" id="UP000593594">
    <property type="component" value="Chromosome"/>
</dbReference>
<reference evidence="13 14" key="1">
    <citation type="submission" date="2020-06" db="EMBL/GenBank/DDBJ databases">
        <title>Genome sequence of 2 isolates from Red Sea Mangroves.</title>
        <authorList>
            <person name="Sefrji F."/>
            <person name="Michoud G."/>
            <person name="Merlino G."/>
            <person name="Daffonchio D."/>
        </authorList>
    </citation>
    <scope>NUCLEOTIDE SEQUENCE [LARGE SCALE GENOMIC DNA]</scope>
    <source>
        <strain evidence="13 14">R1DC25</strain>
    </source>
</reference>
<dbReference type="GO" id="GO:0006426">
    <property type="term" value="P:glycyl-tRNA aminoacylation"/>
    <property type="evidence" value="ECO:0007669"/>
    <property type="project" value="UniProtKB-UniRule"/>
</dbReference>
<evidence type="ECO:0000256" key="3">
    <source>
        <dbReference type="ARBA" id="ARBA00011209"/>
    </source>
</evidence>
<dbReference type="GO" id="GO:0004820">
    <property type="term" value="F:glycine-tRNA ligase activity"/>
    <property type="evidence" value="ECO:0007669"/>
    <property type="project" value="UniProtKB-UniRule"/>
</dbReference>
<accession>A0A7S8C2B9</accession>
<comment type="similarity">
    <text evidence="2 11">Belongs to the class-II aminoacyl-tRNA synthetase family.</text>
</comment>
<keyword evidence="7 11" id="KW-0067">ATP-binding</keyword>
<dbReference type="GO" id="GO:0004814">
    <property type="term" value="F:arginine-tRNA ligase activity"/>
    <property type="evidence" value="ECO:0007669"/>
    <property type="project" value="InterPro"/>
</dbReference>
<dbReference type="SUPFAM" id="SSF109604">
    <property type="entry name" value="HD-domain/PDEase-like"/>
    <property type="match status" value="1"/>
</dbReference>
<evidence type="ECO:0000259" key="12">
    <source>
        <dbReference type="Pfam" id="PF05746"/>
    </source>
</evidence>
<evidence type="ECO:0000256" key="2">
    <source>
        <dbReference type="ARBA" id="ARBA00008226"/>
    </source>
</evidence>
<dbReference type="PANTHER" id="PTHR30075">
    <property type="entry name" value="GLYCYL-TRNA SYNTHETASE"/>
    <property type="match status" value="1"/>
</dbReference>
<dbReference type="InterPro" id="IPR015944">
    <property type="entry name" value="Gly-tRNA-synth_bsu"/>
</dbReference>
<dbReference type="NCBIfam" id="TIGR00211">
    <property type="entry name" value="glyS"/>
    <property type="match status" value="1"/>
</dbReference>
<keyword evidence="4 11" id="KW-0963">Cytoplasm</keyword>
<keyword evidence="9 11" id="KW-0030">Aminoacyl-tRNA synthetase</keyword>
<proteinExistence type="inferred from homology"/>
<dbReference type="Pfam" id="PF02092">
    <property type="entry name" value="tRNA_synt_2f"/>
    <property type="match status" value="1"/>
</dbReference>
<dbReference type="InterPro" id="IPR006194">
    <property type="entry name" value="Gly-tRNA-synth_heterodimer"/>
</dbReference>
<dbReference type="EC" id="6.1.1.14" evidence="11"/>
<evidence type="ECO:0000313" key="14">
    <source>
        <dbReference type="Proteomes" id="UP000593594"/>
    </source>
</evidence>
<evidence type="ECO:0000256" key="6">
    <source>
        <dbReference type="ARBA" id="ARBA00022741"/>
    </source>
</evidence>
<organism evidence="13 14">
    <name type="scientific">Kaustia mangrovi</name>
    <dbReference type="NCBI Taxonomy" id="2593653"/>
    <lineage>
        <taxon>Bacteria</taxon>
        <taxon>Pseudomonadati</taxon>
        <taxon>Pseudomonadota</taxon>
        <taxon>Alphaproteobacteria</taxon>
        <taxon>Hyphomicrobiales</taxon>
        <taxon>Parvibaculaceae</taxon>
        <taxon>Kaustia</taxon>
    </lineage>
</organism>
<evidence type="ECO:0000256" key="11">
    <source>
        <dbReference type="HAMAP-Rule" id="MF_00255"/>
    </source>
</evidence>
<gene>
    <name evidence="11" type="primary">glyS</name>
    <name evidence="13" type="ORF">HW532_04855</name>
</gene>
<dbReference type="HAMAP" id="MF_00255">
    <property type="entry name" value="Gly_tRNA_synth_beta"/>
    <property type="match status" value="1"/>
</dbReference>
<dbReference type="GO" id="GO:0006420">
    <property type="term" value="P:arginyl-tRNA aminoacylation"/>
    <property type="evidence" value="ECO:0007669"/>
    <property type="project" value="InterPro"/>
</dbReference>
<protein>
    <recommendedName>
        <fullName evidence="11">Glycine--tRNA ligase beta subunit</fullName>
        <ecNumber evidence="11">6.1.1.14</ecNumber>
    </recommendedName>
    <alternativeName>
        <fullName evidence="11">Glycyl-tRNA synthetase beta subunit</fullName>
        <shortName evidence="11">GlyRS</shortName>
    </alternativeName>
</protein>
<keyword evidence="8 11" id="KW-0648">Protein biosynthesis</keyword>
<evidence type="ECO:0000256" key="1">
    <source>
        <dbReference type="ARBA" id="ARBA00004496"/>
    </source>
</evidence>
<dbReference type="PROSITE" id="PS50861">
    <property type="entry name" value="AA_TRNA_LIGASE_II_GLYAB"/>
    <property type="match status" value="1"/>
</dbReference>
<dbReference type="EMBL" id="CP058214">
    <property type="protein sequence ID" value="QPC42094.1"/>
    <property type="molecule type" value="Genomic_DNA"/>
</dbReference>
<evidence type="ECO:0000256" key="7">
    <source>
        <dbReference type="ARBA" id="ARBA00022840"/>
    </source>
</evidence>
<dbReference type="GO" id="GO:0005829">
    <property type="term" value="C:cytosol"/>
    <property type="evidence" value="ECO:0007669"/>
    <property type="project" value="TreeGrafter"/>
</dbReference>
<comment type="catalytic activity">
    <reaction evidence="10 11">
        <text>tRNA(Gly) + glycine + ATP = glycyl-tRNA(Gly) + AMP + diphosphate</text>
        <dbReference type="Rhea" id="RHEA:16013"/>
        <dbReference type="Rhea" id="RHEA-COMP:9664"/>
        <dbReference type="Rhea" id="RHEA-COMP:9683"/>
        <dbReference type="ChEBI" id="CHEBI:30616"/>
        <dbReference type="ChEBI" id="CHEBI:33019"/>
        <dbReference type="ChEBI" id="CHEBI:57305"/>
        <dbReference type="ChEBI" id="CHEBI:78442"/>
        <dbReference type="ChEBI" id="CHEBI:78522"/>
        <dbReference type="ChEBI" id="CHEBI:456215"/>
        <dbReference type="EC" id="6.1.1.14"/>
    </reaction>
</comment>
<dbReference type="PANTHER" id="PTHR30075:SF2">
    <property type="entry name" value="GLYCINE--TRNA LIGASE, CHLOROPLASTIC_MITOCHONDRIAL 2"/>
    <property type="match status" value="1"/>
</dbReference>
<comment type="subcellular location">
    <subcellularLocation>
        <location evidence="1 11">Cytoplasm</location>
    </subcellularLocation>
</comment>
<dbReference type="PRINTS" id="PR01045">
    <property type="entry name" value="TRNASYNTHGB"/>
</dbReference>
<comment type="subunit">
    <text evidence="3 11">Tetramer of two alpha and two beta subunits.</text>
</comment>
<evidence type="ECO:0000313" key="13">
    <source>
        <dbReference type="EMBL" id="QPC42094.1"/>
    </source>
</evidence>
<dbReference type="GO" id="GO:0005524">
    <property type="term" value="F:ATP binding"/>
    <property type="evidence" value="ECO:0007669"/>
    <property type="project" value="UniProtKB-UniRule"/>
</dbReference>
<keyword evidence="6 11" id="KW-0547">Nucleotide-binding</keyword>
<dbReference type="InterPro" id="IPR008909">
    <property type="entry name" value="DALR_anticod-bd"/>
</dbReference>
<evidence type="ECO:0000256" key="4">
    <source>
        <dbReference type="ARBA" id="ARBA00022490"/>
    </source>
</evidence>